<evidence type="ECO:0000256" key="1">
    <source>
        <dbReference type="ARBA" id="ARBA00022741"/>
    </source>
</evidence>
<evidence type="ECO:0000259" key="3">
    <source>
        <dbReference type="PROSITE" id="PS50893"/>
    </source>
</evidence>
<dbReference type="InterPro" id="IPR003593">
    <property type="entry name" value="AAA+_ATPase"/>
</dbReference>
<dbReference type="PROSITE" id="PS50893">
    <property type="entry name" value="ABC_TRANSPORTER_2"/>
    <property type="match status" value="1"/>
</dbReference>
<protein>
    <submittedName>
        <fullName evidence="4">Multidrug ABC transporter ATP-binding protein</fullName>
    </submittedName>
</protein>
<dbReference type="InterPro" id="IPR027417">
    <property type="entry name" value="P-loop_NTPase"/>
</dbReference>
<keyword evidence="2 4" id="KW-0067">ATP-binding</keyword>
<dbReference type="SUPFAM" id="SSF52540">
    <property type="entry name" value="P-loop containing nucleoside triphosphate hydrolases"/>
    <property type="match status" value="1"/>
</dbReference>
<dbReference type="PROSITE" id="PS00211">
    <property type="entry name" value="ABC_TRANSPORTER_1"/>
    <property type="match status" value="1"/>
</dbReference>
<reference evidence="4 5" key="1">
    <citation type="submission" date="2016-03" db="EMBL/GenBank/DDBJ databases">
        <authorList>
            <person name="Cho S.-Y."/>
            <person name="Lim S."/>
            <person name="Kim H."/>
            <person name="Soh E.H."/>
            <person name="Moon J.S."/>
        </authorList>
    </citation>
    <scope>NUCLEOTIDE SEQUENCE [LARGE SCALE GENOMIC DNA]</scope>
    <source>
        <strain evidence="4 5">KCTC 3810</strain>
    </source>
</reference>
<feature type="domain" description="ABC transporter" evidence="3">
    <location>
        <begin position="3"/>
        <end position="210"/>
    </location>
</feature>
<gene>
    <name evidence="4" type="ORF">A3783_07440</name>
</gene>
<keyword evidence="5" id="KW-1185">Reference proteome</keyword>
<dbReference type="Proteomes" id="UP000078447">
    <property type="component" value="Unassembled WGS sequence"/>
</dbReference>
<name>A0ABX2VC06_9BACL</name>
<organism evidence="4 5">
    <name type="scientific">Exiguobacterium undae</name>
    <dbReference type="NCBI Taxonomy" id="169177"/>
    <lineage>
        <taxon>Bacteria</taxon>
        <taxon>Bacillati</taxon>
        <taxon>Bacillota</taxon>
        <taxon>Bacilli</taxon>
        <taxon>Bacillales</taxon>
        <taxon>Bacillales Family XII. Incertae Sedis</taxon>
        <taxon>Exiguobacterium</taxon>
    </lineage>
</organism>
<dbReference type="Pfam" id="PF00005">
    <property type="entry name" value="ABC_tran"/>
    <property type="match status" value="1"/>
</dbReference>
<comment type="caution">
    <text evidence="4">The sequence shown here is derived from an EMBL/GenBank/DDBJ whole genome shotgun (WGS) entry which is preliminary data.</text>
</comment>
<keyword evidence="1" id="KW-0547">Nucleotide-binding</keyword>
<proteinExistence type="predicted"/>
<accession>A0ABX2VC06</accession>
<evidence type="ECO:0000313" key="4">
    <source>
        <dbReference type="EMBL" id="OAN15757.1"/>
    </source>
</evidence>
<dbReference type="Gene3D" id="3.40.50.300">
    <property type="entry name" value="P-loop containing nucleotide triphosphate hydrolases"/>
    <property type="match status" value="1"/>
</dbReference>
<sequence>MMITLTNVSKQYKGHELFHDMNVSFGPGKIYGITGINGSGKSVLFKMLCGFVFPDAGTIAVDGQALTGKHRFPKDFGILIERPGYIGQLDGFTNLKELARIQNKIDDAAIRRAMEQVGLAPNLTQKVKHYSLGMKQKLGIAQAIMENQQVLLLDEPFNALDTDSVERIRTLLVQYKEQGRTIFLTSHHQQDIDLLCDEVYQIQAARLEKVR</sequence>
<dbReference type="PANTHER" id="PTHR43158:SF7">
    <property type="entry name" value="ABC TRANSPORTER, ATP-BINDING PROTEIN"/>
    <property type="match status" value="1"/>
</dbReference>
<dbReference type="SMART" id="SM00382">
    <property type="entry name" value="AAA"/>
    <property type="match status" value="1"/>
</dbReference>
<dbReference type="InterPro" id="IPR003439">
    <property type="entry name" value="ABC_transporter-like_ATP-bd"/>
</dbReference>
<dbReference type="InterPro" id="IPR017871">
    <property type="entry name" value="ABC_transporter-like_CS"/>
</dbReference>
<dbReference type="EMBL" id="LVVL01000001">
    <property type="protein sequence ID" value="OAN15757.1"/>
    <property type="molecule type" value="Genomic_DNA"/>
</dbReference>
<evidence type="ECO:0000256" key="2">
    <source>
        <dbReference type="ARBA" id="ARBA00022840"/>
    </source>
</evidence>
<dbReference type="GO" id="GO:0005524">
    <property type="term" value="F:ATP binding"/>
    <property type="evidence" value="ECO:0007669"/>
    <property type="project" value="UniProtKB-KW"/>
</dbReference>
<dbReference type="PANTHER" id="PTHR43158">
    <property type="entry name" value="SKFA PEPTIDE EXPORT ATP-BINDING PROTEIN SKFE"/>
    <property type="match status" value="1"/>
</dbReference>
<evidence type="ECO:0000313" key="5">
    <source>
        <dbReference type="Proteomes" id="UP000078447"/>
    </source>
</evidence>